<dbReference type="Gene3D" id="3.40.50.300">
    <property type="entry name" value="P-loop containing nucleotide triphosphate hydrolases"/>
    <property type="match status" value="1"/>
</dbReference>
<evidence type="ECO:0000256" key="3">
    <source>
        <dbReference type="ARBA" id="ARBA00022475"/>
    </source>
</evidence>
<evidence type="ECO:0000256" key="8">
    <source>
        <dbReference type="ARBA" id="ARBA00023136"/>
    </source>
</evidence>
<dbReference type="InterPro" id="IPR011527">
    <property type="entry name" value="ABC1_TM_dom"/>
</dbReference>
<evidence type="ECO:0000256" key="9">
    <source>
        <dbReference type="SAM" id="Phobius"/>
    </source>
</evidence>
<keyword evidence="8 9" id="KW-0472">Membrane</keyword>
<evidence type="ECO:0000259" key="10">
    <source>
        <dbReference type="PROSITE" id="PS50893"/>
    </source>
</evidence>
<dbReference type="InterPro" id="IPR003593">
    <property type="entry name" value="AAA+_ATPase"/>
</dbReference>
<dbReference type="AlphaFoldDB" id="A0A933W2K7"/>
<name>A0A933W2K7_UNCEI</name>
<dbReference type="FunFam" id="3.40.50.300:FF:000221">
    <property type="entry name" value="Multidrug ABC transporter ATP-binding protein"/>
    <property type="match status" value="1"/>
</dbReference>
<evidence type="ECO:0000259" key="11">
    <source>
        <dbReference type="PROSITE" id="PS50929"/>
    </source>
</evidence>
<keyword evidence="3" id="KW-1003">Cell membrane</keyword>
<dbReference type="PANTHER" id="PTHR24221:SF579">
    <property type="entry name" value="ABC TRANSPORTER"/>
    <property type="match status" value="1"/>
</dbReference>
<dbReference type="Pfam" id="PF00664">
    <property type="entry name" value="ABC_membrane"/>
    <property type="match status" value="1"/>
</dbReference>
<feature type="domain" description="ABC transmembrane type-1" evidence="11">
    <location>
        <begin position="1"/>
        <end position="264"/>
    </location>
</feature>
<dbReference type="PROSITE" id="PS50893">
    <property type="entry name" value="ABC_TRANSPORTER_2"/>
    <property type="match status" value="1"/>
</dbReference>
<keyword evidence="4 9" id="KW-0812">Transmembrane</keyword>
<dbReference type="GO" id="GO:0005524">
    <property type="term" value="F:ATP binding"/>
    <property type="evidence" value="ECO:0007669"/>
    <property type="project" value="UniProtKB-KW"/>
</dbReference>
<dbReference type="InterPro" id="IPR027417">
    <property type="entry name" value="P-loop_NTPase"/>
</dbReference>
<evidence type="ECO:0000313" key="12">
    <source>
        <dbReference type="EMBL" id="MBI5170170.1"/>
    </source>
</evidence>
<dbReference type="InterPro" id="IPR036640">
    <property type="entry name" value="ABC1_TM_sf"/>
</dbReference>
<evidence type="ECO:0000256" key="1">
    <source>
        <dbReference type="ARBA" id="ARBA00004651"/>
    </source>
</evidence>
<dbReference type="SUPFAM" id="SSF90123">
    <property type="entry name" value="ABC transporter transmembrane region"/>
    <property type="match status" value="1"/>
</dbReference>
<dbReference type="GO" id="GO:0140359">
    <property type="term" value="F:ABC-type transporter activity"/>
    <property type="evidence" value="ECO:0007669"/>
    <property type="project" value="InterPro"/>
</dbReference>
<feature type="transmembrane region" description="Helical" evidence="9">
    <location>
        <begin position="204"/>
        <end position="223"/>
    </location>
</feature>
<evidence type="ECO:0000313" key="13">
    <source>
        <dbReference type="Proteomes" id="UP000696931"/>
    </source>
</evidence>
<sequence>MLRFAVDDLYKGVTAEKLGRYAMMLFGIAIAAGLFKYAMRQFIIAISRRLEYELRNELFEHLQTLDAPWFQSHRTGETMSIATNDLSAVRMMLGPGVMYTVNTIIVSAVSIGFMVSISPRLTFYSLLPLPLVSLSVWWFGDRIHKRFEGVQARFARLSAHVQENLAGMRVVRAFTSERRQAERFAEHNRDYLEQNLDLIRTSGVFQPSLAFFSGLGALLVVWVGGREAVKGHITIGQFVAFTVYLGMLNWPMVALGWVINIFQRGLASYGRIHAILVTPPSIASPGTPAAAAKRDSAQIEFRHLTFTYPGAAEPALHDVSFTVPAGRTVALVGRTGSGKSTVLSLLPRVFDPPPGTVFLDGVDVREWDLDALRARIAPAPQETFLFSATVAENIAYGAHDAAPTAIEAAAKMANLDGDVRGFPDGYETRVGERGITLSGGQRQRAAIARAVLREAPVLLLDDCLSAVDTQTEEAILQGLRGEMRRRTCLLVSHRVSAVREADEILVFDRGRIAERGKHDELLALDGRYAALHRAQQLEEEIEAS</sequence>
<keyword evidence="6 12" id="KW-0067">ATP-binding</keyword>
<evidence type="ECO:0000256" key="4">
    <source>
        <dbReference type="ARBA" id="ARBA00022692"/>
    </source>
</evidence>
<feature type="transmembrane region" description="Helical" evidence="9">
    <location>
        <begin position="96"/>
        <end position="115"/>
    </location>
</feature>
<comment type="caution">
    <text evidence="12">The sequence shown here is derived from an EMBL/GenBank/DDBJ whole genome shotgun (WGS) entry which is preliminary data.</text>
</comment>
<dbReference type="Pfam" id="PF00005">
    <property type="entry name" value="ABC_tran"/>
    <property type="match status" value="1"/>
</dbReference>
<dbReference type="GO" id="GO:0005886">
    <property type="term" value="C:plasma membrane"/>
    <property type="evidence" value="ECO:0007669"/>
    <property type="project" value="UniProtKB-SubCell"/>
</dbReference>
<dbReference type="PROSITE" id="PS50929">
    <property type="entry name" value="ABC_TM1F"/>
    <property type="match status" value="1"/>
</dbReference>
<protein>
    <submittedName>
        <fullName evidence="12">ABC transporter ATP-binding protein</fullName>
    </submittedName>
</protein>
<dbReference type="Proteomes" id="UP000696931">
    <property type="component" value="Unassembled WGS sequence"/>
</dbReference>
<dbReference type="Gene3D" id="1.20.1560.10">
    <property type="entry name" value="ABC transporter type 1, transmembrane domain"/>
    <property type="match status" value="1"/>
</dbReference>
<evidence type="ECO:0000256" key="7">
    <source>
        <dbReference type="ARBA" id="ARBA00022989"/>
    </source>
</evidence>
<dbReference type="InterPro" id="IPR039421">
    <property type="entry name" value="Type_1_exporter"/>
</dbReference>
<keyword evidence="2" id="KW-0813">Transport</keyword>
<dbReference type="SUPFAM" id="SSF52540">
    <property type="entry name" value="P-loop containing nucleoside triphosphate hydrolases"/>
    <property type="match status" value="1"/>
</dbReference>
<dbReference type="InterPro" id="IPR003439">
    <property type="entry name" value="ABC_transporter-like_ATP-bd"/>
</dbReference>
<dbReference type="PANTHER" id="PTHR24221">
    <property type="entry name" value="ATP-BINDING CASSETTE SUB-FAMILY B"/>
    <property type="match status" value="1"/>
</dbReference>
<dbReference type="InterPro" id="IPR017871">
    <property type="entry name" value="ABC_transporter-like_CS"/>
</dbReference>
<evidence type="ECO:0000256" key="6">
    <source>
        <dbReference type="ARBA" id="ARBA00022840"/>
    </source>
</evidence>
<keyword evidence="7 9" id="KW-1133">Transmembrane helix</keyword>
<evidence type="ECO:0000256" key="2">
    <source>
        <dbReference type="ARBA" id="ARBA00022448"/>
    </source>
</evidence>
<feature type="domain" description="ABC transporter" evidence="10">
    <location>
        <begin position="299"/>
        <end position="534"/>
    </location>
</feature>
<organism evidence="12 13">
    <name type="scientific">Eiseniibacteriota bacterium</name>
    <dbReference type="NCBI Taxonomy" id="2212470"/>
    <lineage>
        <taxon>Bacteria</taxon>
        <taxon>Candidatus Eiseniibacteriota</taxon>
    </lineage>
</organism>
<accession>A0A933W2K7</accession>
<feature type="transmembrane region" description="Helical" evidence="9">
    <location>
        <begin position="20"/>
        <end position="39"/>
    </location>
</feature>
<dbReference type="GO" id="GO:0016887">
    <property type="term" value="F:ATP hydrolysis activity"/>
    <property type="evidence" value="ECO:0007669"/>
    <property type="project" value="InterPro"/>
</dbReference>
<feature type="transmembrane region" description="Helical" evidence="9">
    <location>
        <begin position="121"/>
        <end position="139"/>
    </location>
</feature>
<dbReference type="SMART" id="SM00382">
    <property type="entry name" value="AAA"/>
    <property type="match status" value="1"/>
</dbReference>
<gene>
    <name evidence="12" type="ORF">HZA61_11820</name>
</gene>
<comment type="subcellular location">
    <subcellularLocation>
        <location evidence="1">Cell membrane</location>
        <topology evidence="1">Multi-pass membrane protein</topology>
    </subcellularLocation>
</comment>
<dbReference type="EMBL" id="JACRIW010000082">
    <property type="protein sequence ID" value="MBI5170170.1"/>
    <property type="molecule type" value="Genomic_DNA"/>
</dbReference>
<feature type="transmembrane region" description="Helical" evidence="9">
    <location>
        <begin position="235"/>
        <end position="262"/>
    </location>
</feature>
<dbReference type="CDD" id="cd18541">
    <property type="entry name" value="ABC_6TM_TmrB_like"/>
    <property type="match status" value="1"/>
</dbReference>
<evidence type="ECO:0000256" key="5">
    <source>
        <dbReference type="ARBA" id="ARBA00022741"/>
    </source>
</evidence>
<keyword evidence="5" id="KW-0547">Nucleotide-binding</keyword>
<dbReference type="PROSITE" id="PS00211">
    <property type="entry name" value="ABC_TRANSPORTER_1"/>
    <property type="match status" value="1"/>
</dbReference>
<reference evidence="12" key="1">
    <citation type="submission" date="2020-07" db="EMBL/GenBank/DDBJ databases">
        <title>Huge and variable diversity of episymbiotic CPR bacteria and DPANN archaea in groundwater ecosystems.</title>
        <authorList>
            <person name="He C.Y."/>
            <person name="Keren R."/>
            <person name="Whittaker M."/>
            <person name="Farag I.F."/>
            <person name="Doudna J."/>
            <person name="Cate J.H.D."/>
            <person name="Banfield J.F."/>
        </authorList>
    </citation>
    <scope>NUCLEOTIDE SEQUENCE</scope>
    <source>
        <strain evidence="12">NC_groundwater_1813_Pr3_B-0.1um_71_17</strain>
    </source>
</reference>
<proteinExistence type="predicted"/>